<dbReference type="GO" id="GO:0004016">
    <property type="term" value="F:adenylate cyclase activity"/>
    <property type="evidence" value="ECO:0007669"/>
    <property type="project" value="UniProtKB-ARBA"/>
</dbReference>
<dbReference type="Pfam" id="PF00211">
    <property type="entry name" value="Guanylate_cyc"/>
    <property type="match status" value="1"/>
</dbReference>
<dbReference type="RefSeq" id="WP_150964750.1">
    <property type="nucleotide sequence ID" value="NZ_VZZJ01000014.1"/>
</dbReference>
<dbReference type="InterPro" id="IPR029787">
    <property type="entry name" value="Nucleotide_cyclase"/>
</dbReference>
<accession>A0A6N6MQE0</accession>
<dbReference type="CDD" id="cd07302">
    <property type="entry name" value="CHD"/>
    <property type="match status" value="1"/>
</dbReference>
<feature type="domain" description="Guanylate cyclase" evidence="1">
    <location>
        <begin position="214"/>
        <end position="349"/>
    </location>
</feature>
<sequence length="393" mass="41491">MADRHDVARIEREMMARATASDDADAIVSAFCEALVAAGLPLWRAALSLPILDPLFRGVNLIWTRGRGVCLAATEHGPEGAALVARSPMTALLGQGRRFGRWRLSDGEGTGMPLLAELRAEGGSDYVMHLAAFAPSTAITGVAISFASDHPEGFSADDLDTLAALVPVTALATAKLCLARTMREALGTYLGSRTGAQVLAGRIRRGEGEVVSAAILLADLRGFTALTDRDDPLRVVSWLDEHFDALGEPVARHGGEVLKFLGDGFLAIFPVDDPDADPCRACAGALSAARDGLARNDALNAARRAAGLPALPADVVLHYGPVVYGNVGTGRRLDFTVVGRAVNEASRIERLCEERGEPVLVSDAFARRCAARLRPAGAFSLRGVGQVQKVWAP</sequence>
<name>A0A6N6MQE0_9HYPH</name>
<dbReference type="SMART" id="SM00044">
    <property type="entry name" value="CYCc"/>
    <property type="match status" value="1"/>
</dbReference>
<proteinExistence type="predicted"/>
<evidence type="ECO:0000259" key="1">
    <source>
        <dbReference type="PROSITE" id="PS50125"/>
    </source>
</evidence>
<dbReference type="PANTHER" id="PTHR43081:SF11">
    <property type="entry name" value="BLR2264 PROTEIN"/>
    <property type="match status" value="1"/>
</dbReference>
<dbReference type="PROSITE" id="PS50125">
    <property type="entry name" value="GUANYLATE_CYCLASE_2"/>
    <property type="match status" value="1"/>
</dbReference>
<evidence type="ECO:0000313" key="2">
    <source>
        <dbReference type="EMBL" id="KAB1072284.1"/>
    </source>
</evidence>
<comment type="caution">
    <text evidence="2">The sequence shown here is derived from an EMBL/GenBank/DDBJ whole genome shotgun (WGS) entry which is preliminary data.</text>
</comment>
<evidence type="ECO:0000313" key="3">
    <source>
        <dbReference type="Proteomes" id="UP000441523"/>
    </source>
</evidence>
<dbReference type="InterPro" id="IPR050697">
    <property type="entry name" value="Adenylyl/Guanylyl_Cyclase_3/4"/>
</dbReference>
<dbReference type="SUPFAM" id="SSF55073">
    <property type="entry name" value="Nucleotide cyclase"/>
    <property type="match status" value="1"/>
</dbReference>
<organism evidence="2 3">
    <name type="scientific">Methylobacterium planeticum</name>
    <dbReference type="NCBI Taxonomy" id="2615211"/>
    <lineage>
        <taxon>Bacteria</taxon>
        <taxon>Pseudomonadati</taxon>
        <taxon>Pseudomonadota</taxon>
        <taxon>Alphaproteobacteria</taxon>
        <taxon>Hyphomicrobiales</taxon>
        <taxon>Methylobacteriaceae</taxon>
        <taxon>Methylobacterium</taxon>
    </lineage>
</organism>
<reference evidence="2 3" key="1">
    <citation type="submission" date="2019-09" db="EMBL/GenBank/DDBJ databases">
        <title>YIM 132548 draft genome.</title>
        <authorList>
            <person name="Jiang L."/>
        </authorList>
    </citation>
    <scope>NUCLEOTIDE SEQUENCE [LARGE SCALE GENOMIC DNA]</scope>
    <source>
        <strain evidence="2 3">YIM 132548</strain>
    </source>
</reference>
<protein>
    <submittedName>
        <fullName evidence="2">Adenylate/guanylate cyclase domain-containing protein</fullName>
    </submittedName>
</protein>
<dbReference type="PANTHER" id="PTHR43081">
    <property type="entry name" value="ADENYLATE CYCLASE, TERMINAL-DIFFERENTIATION SPECIFIC-RELATED"/>
    <property type="match status" value="1"/>
</dbReference>
<dbReference type="InterPro" id="IPR001054">
    <property type="entry name" value="A/G_cyclase"/>
</dbReference>
<dbReference type="EMBL" id="VZZJ01000014">
    <property type="protein sequence ID" value="KAB1072284.1"/>
    <property type="molecule type" value="Genomic_DNA"/>
</dbReference>
<keyword evidence="3" id="KW-1185">Reference proteome</keyword>
<dbReference type="GO" id="GO:0006171">
    <property type="term" value="P:cAMP biosynthetic process"/>
    <property type="evidence" value="ECO:0007669"/>
    <property type="project" value="TreeGrafter"/>
</dbReference>
<dbReference type="AlphaFoldDB" id="A0A6N6MQE0"/>
<gene>
    <name evidence="2" type="ORF">F6X51_16365</name>
</gene>
<dbReference type="GO" id="GO:0035556">
    <property type="term" value="P:intracellular signal transduction"/>
    <property type="evidence" value="ECO:0007669"/>
    <property type="project" value="InterPro"/>
</dbReference>
<dbReference type="Proteomes" id="UP000441523">
    <property type="component" value="Unassembled WGS sequence"/>
</dbReference>
<dbReference type="Gene3D" id="3.30.70.1230">
    <property type="entry name" value="Nucleotide cyclase"/>
    <property type="match status" value="1"/>
</dbReference>